<evidence type="ECO:0000313" key="11">
    <source>
        <dbReference type="EMBL" id="SVD06870.1"/>
    </source>
</evidence>
<evidence type="ECO:0000256" key="3">
    <source>
        <dbReference type="ARBA" id="ARBA00022485"/>
    </source>
</evidence>
<keyword evidence="8" id="KW-0411">Iron-sulfur</keyword>
<accession>A0A382SAB4</accession>
<dbReference type="Gene3D" id="3.40.470.10">
    <property type="entry name" value="Uracil-DNA glycosylase-like domain"/>
    <property type="match status" value="1"/>
</dbReference>
<name>A0A382SAB4_9ZZZZ</name>
<keyword evidence="6" id="KW-0378">Hydrolase</keyword>
<dbReference type="EMBL" id="UINC01127625">
    <property type="protein sequence ID" value="SVD06870.1"/>
    <property type="molecule type" value="Genomic_DNA"/>
</dbReference>
<keyword evidence="9" id="KW-0234">DNA repair</keyword>
<evidence type="ECO:0000256" key="8">
    <source>
        <dbReference type="ARBA" id="ARBA00023014"/>
    </source>
</evidence>
<dbReference type="PANTHER" id="PTHR33693:SF9">
    <property type="entry name" value="TYPE-4 URACIL-DNA GLYCOSYLASE"/>
    <property type="match status" value="1"/>
</dbReference>
<evidence type="ECO:0000256" key="6">
    <source>
        <dbReference type="ARBA" id="ARBA00022801"/>
    </source>
</evidence>
<dbReference type="NCBIfam" id="TIGR00758">
    <property type="entry name" value="UDG_fam4"/>
    <property type="match status" value="1"/>
</dbReference>
<reference evidence="11" key="1">
    <citation type="submission" date="2018-05" db="EMBL/GenBank/DDBJ databases">
        <authorList>
            <person name="Lanie J.A."/>
            <person name="Ng W.-L."/>
            <person name="Kazmierczak K.M."/>
            <person name="Andrzejewski T.M."/>
            <person name="Davidsen T.M."/>
            <person name="Wayne K.J."/>
            <person name="Tettelin H."/>
            <person name="Glass J.I."/>
            <person name="Rusch D."/>
            <person name="Podicherti R."/>
            <person name="Tsui H.-C.T."/>
            <person name="Winkler M.E."/>
        </authorList>
    </citation>
    <scope>NUCLEOTIDE SEQUENCE</scope>
</reference>
<dbReference type="Pfam" id="PF03167">
    <property type="entry name" value="UDG"/>
    <property type="match status" value="1"/>
</dbReference>
<comment type="similarity">
    <text evidence="1">Belongs to the uracil-DNA glycosylase (UDG) superfamily. Type 4 (UDGa) family.</text>
</comment>
<proteinExistence type="inferred from homology"/>
<dbReference type="InterPro" id="IPR051536">
    <property type="entry name" value="UDG_Type-4/5"/>
</dbReference>
<dbReference type="GO" id="GO:0051539">
    <property type="term" value="F:4 iron, 4 sulfur cluster binding"/>
    <property type="evidence" value="ECO:0007669"/>
    <property type="project" value="UniProtKB-KW"/>
</dbReference>
<evidence type="ECO:0000259" key="10">
    <source>
        <dbReference type="SMART" id="SM00986"/>
    </source>
</evidence>
<evidence type="ECO:0000256" key="9">
    <source>
        <dbReference type="ARBA" id="ARBA00023204"/>
    </source>
</evidence>
<evidence type="ECO:0000256" key="1">
    <source>
        <dbReference type="ARBA" id="ARBA00006521"/>
    </source>
</evidence>
<evidence type="ECO:0000256" key="7">
    <source>
        <dbReference type="ARBA" id="ARBA00023004"/>
    </source>
</evidence>
<keyword evidence="4" id="KW-0479">Metal-binding</keyword>
<dbReference type="SUPFAM" id="SSF52141">
    <property type="entry name" value="Uracil-DNA glycosylase-like"/>
    <property type="match status" value="1"/>
</dbReference>
<dbReference type="InterPro" id="IPR005273">
    <property type="entry name" value="Ura-DNA_glyco_family4"/>
</dbReference>
<gene>
    <name evidence="11" type="ORF">METZ01_LOCUS359724</name>
</gene>
<feature type="domain" description="Uracil-DNA glycosylase-like" evidence="10">
    <location>
        <begin position="37"/>
        <end position="192"/>
    </location>
</feature>
<evidence type="ECO:0000256" key="2">
    <source>
        <dbReference type="ARBA" id="ARBA00019403"/>
    </source>
</evidence>
<keyword evidence="3" id="KW-0004">4Fe-4S</keyword>
<dbReference type="GO" id="GO:0097506">
    <property type="term" value="F:deaminated base DNA N-glycosylase activity"/>
    <property type="evidence" value="ECO:0007669"/>
    <property type="project" value="UniProtKB-ARBA"/>
</dbReference>
<dbReference type="InterPro" id="IPR005122">
    <property type="entry name" value="Uracil-DNA_glycosylase-like"/>
</dbReference>
<sequence length="215" mass="23831">MSNNTSIDVENKINQLKAEAKACIACDLFSTRKHVVFGSGDPHTKLMIIAEGPSATDDNTQSPFTGPAGNLLNDVLAENGLRREEIWLTNTIKCRAATWNGSQFKNRPPKASEIRACAKWLLSEISIIMPHVILCMGSPSAKAIISKNFRLTEQRGIWFTDTGHAPFVSATYNPAFVLRMKEKEFAQGRQILIHDIATAKQKLTENSRASQQTLF</sequence>
<dbReference type="CDD" id="cd10030">
    <property type="entry name" value="UDG-F4_TTUDGA_SPO1dp_like"/>
    <property type="match status" value="1"/>
</dbReference>
<evidence type="ECO:0000256" key="5">
    <source>
        <dbReference type="ARBA" id="ARBA00022763"/>
    </source>
</evidence>
<organism evidence="11">
    <name type="scientific">marine metagenome</name>
    <dbReference type="NCBI Taxonomy" id="408172"/>
    <lineage>
        <taxon>unclassified sequences</taxon>
        <taxon>metagenomes</taxon>
        <taxon>ecological metagenomes</taxon>
    </lineage>
</organism>
<keyword evidence="5" id="KW-0227">DNA damage</keyword>
<dbReference type="InterPro" id="IPR036895">
    <property type="entry name" value="Uracil-DNA_glycosylase-like_sf"/>
</dbReference>
<dbReference type="PANTHER" id="PTHR33693">
    <property type="entry name" value="TYPE-5 URACIL-DNA GLYCOSYLASE"/>
    <property type="match status" value="1"/>
</dbReference>
<dbReference type="SMART" id="SM00987">
    <property type="entry name" value="UreE_C"/>
    <property type="match status" value="1"/>
</dbReference>
<evidence type="ECO:0000256" key="4">
    <source>
        <dbReference type="ARBA" id="ARBA00022723"/>
    </source>
</evidence>
<keyword evidence="7" id="KW-0408">Iron</keyword>
<dbReference type="GO" id="GO:0006281">
    <property type="term" value="P:DNA repair"/>
    <property type="evidence" value="ECO:0007669"/>
    <property type="project" value="UniProtKB-KW"/>
</dbReference>
<dbReference type="GO" id="GO:0046872">
    <property type="term" value="F:metal ion binding"/>
    <property type="evidence" value="ECO:0007669"/>
    <property type="project" value="UniProtKB-KW"/>
</dbReference>
<protein>
    <recommendedName>
        <fullName evidence="2">Type-4 uracil-DNA glycosylase</fullName>
    </recommendedName>
</protein>
<dbReference type="AlphaFoldDB" id="A0A382SAB4"/>
<dbReference type="SMART" id="SM00986">
    <property type="entry name" value="UDG"/>
    <property type="match status" value="1"/>
</dbReference>